<proteinExistence type="predicted"/>
<keyword evidence="4" id="KW-1185">Reference proteome</keyword>
<dbReference type="RefSeq" id="WP_130454821.1">
    <property type="nucleotide sequence ID" value="NZ_QYAG01000002.1"/>
</dbReference>
<gene>
    <name evidence="3" type="ORF">EV139_2671</name>
</gene>
<dbReference type="InterPro" id="IPR038670">
    <property type="entry name" value="HslJ-like_sf"/>
</dbReference>
<keyword evidence="3" id="KW-0346">Stress response</keyword>
<accession>A0A4Q7TTX6</accession>
<evidence type="ECO:0000259" key="2">
    <source>
        <dbReference type="Pfam" id="PF03724"/>
    </source>
</evidence>
<comment type="caution">
    <text evidence="3">The sequence shown here is derived from an EMBL/GenBank/DDBJ whole genome shotgun (WGS) entry which is preliminary data.</text>
</comment>
<feature type="compositionally biased region" description="Low complexity" evidence="1">
    <location>
        <begin position="61"/>
        <end position="71"/>
    </location>
</feature>
<name>A0A4Q7TTX6_9MICO</name>
<evidence type="ECO:0000256" key="1">
    <source>
        <dbReference type="SAM" id="MobiDB-lite"/>
    </source>
</evidence>
<dbReference type="AlphaFoldDB" id="A0A4Q7TTX6"/>
<organism evidence="3 4">
    <name type="scientific">Leucobacter luti</name>
    <dbReference type="NCBI Taxonomy" id="340320"/>
    <lineage>
        <taxon>Bacteria</taxon>
        <taxon>Bacillati</taxon>
        <taxon>Actinomycetota</taxon>
        <taxon>Actinomycetes</taxon>
        <taxon>Micrococcales</taxon>
        <taxon>Microbacteriaceae</taxon>
        <taxon>Leucobacter</taxon>
    </lineage>
</organism>
<dbReference type="EMBL" id="SHKI01000006">
    <property type="protein sequence ID" value="RZT62962.1"/>
    <property type="molecule type" value="Genomic_DNA"/>
</dbReference>
<dbReference type="OrthoDB" id="4990393at2"/>
<dbReference type="Pfam" id="PF03724">
    <property type="entry name" value="META"/>
    <property type="match status" value="1"/>
</dbReference>
<evidence type="ECO:0000313" key="3">
    <source>
        <dbReference type="EMBL" id="RZT62962.1"/>
    </source>
</evidence>
<feature type="region of interest" description="Disordered" evidence="1">
    <location>
        <begin position="37"/>
        <end position="78"/>
    </location>
</feature>
<feature type="domain" description="DUF306" evidence="2">
    <location>
        <begin position="82"/>
        <end position="160"/>
    </location>
</feature>
<evidence type="ECO:0000313" key="4">
    <source>
        <dbReference type="Proteomes" id="UP000291832"/>
    </source>
</evidence>
<dbReference type="Proteomes" id="UP000291832">
    <property type="component" value="Unassembled WGS sequence"/>
</dbReference>
<dbReference type="Gene3D" id="2.40.128.270">
    <property type="match status" value="1"/>
</dbReference>
<dbReference type="InterPro" id="IPR005184">
    <property type="entry name" value="DUF306_Meta_HslJ"/>
</dbReference>
<protein>
    <submittedName>
        <fullName evidence="3">Heat shock protein HslJ</fullName>
    </submittedName>
</protein>
<reference evidence="3 4" key="1">
    <citation type="journal article" date="2015" name="Stand. Genomic Sci.">
        <title>Genomic Encyclopedia of Bacterial and Archaeal Type Strains, Phase III: the genomes of soil and plant-associated and newly described type strains.</title>
        <authorList>
            <person name="Whitman W.B."/>
            <person name="Woyke T."/>
            <person name="Klenk H.P."/>
            <person name="Zhou Y."/>
            <person name="Lilburn T.G."/>
            <person name="Beck B.J."/>
            <person name="De Vos P."/>
            <person name="Vandamme P."/>
            <person name="Eisen J.A."/>
            <person name="Garrity G."/>
            <person name="Hugenholtz P."/>
            <person name="Kyrpides N.C."/>
        </authorList>
    </citation>
    <scope>NUCLEOTIDE SEQUENCE [LARGE SCALE GENOMIC DNA]</scope>
    <source>
        <strain evidence="3 4">RF6</strain>
    </source>
</reference>
<sequence length="166" mass="16850">MSNARHTIGILCAGILAFGGVFAGYGLTSSVWDSTAVEQRTEADTPDASEEPGGSVDSGSATNSAAEPAAALTGRWVSERPTNDEAYVEIEPSGTWTSSDGCNRVAGTVEVDEAGKLVVTSGPMTLIGCDNDPAPLALATAVTAEIDGDTLTLTDAEAGVTTLVRE</sequence>